<keyword evidence="2" id="KW-0507">mRNA processing</keyword>
<dbReference type="GO" id="GO:0005524">
    <property type="term" value="F:ATP binding"/>
    <property type="evidence" value="ECO:0007669"/>
    <property type="project" value="UniProtKB-KW"/>
</dbReference>
<dbReference type="InParanoid" id="A9V6D6"/>
<evidence type="ECO:0000256" key="6">
    <source>
        <dbReference type="ARBA" id="ARBA00022840"/>
    </source>
</evidence>
<reference evidence="10 11" key="1">
    <citation type="journal article" date="2008" name="Nature">
        <title>The genome of the choanoflagellate Monosiga brevicollis and the origin of metazoans.</title>
        <authorList>
            <consortium name="JGI Sequencing"/>
            <person name="King N."/>
            <person name="Westbrook M.J."/>
            <person name="Young S.L."/>
            <person name="Kuo A."/>
            <person name="Abedin M."/>
            <person name="Chapman J."/>
            <person name="Fairclough S."/>
            <person name="Hellsten U."/>
            <person name="Isogai Y."/>
            <person name="Letunic I."/>
            <person name="Marr M."/>
            <person name="Pincus D."/>
            <person name="Putnam N."/>
            <person name="Rokas A."/>
            <person name="Wright K.J."/>
            <person name="Zuzow R."/>
            <person name="Dirks W."/>
            <person name="Good M."/>
            <person name="Goodstein D."/>
            <person name="Lemons D."/>
            <person name="Li W."/>
            <person name="Lyons J.B."/>
            <person name="Morris A."/>
            <person name="Nichols S."/>
            <person name="Richter D.J."/>
            <person name="Salamov A."/>
            <person name="Bork P."/>
            <person name="Lim W.A."/>
            <person name="Manning G."/>
            <person name="Miller W.T."/>
            <person name="McGinnis W."/>
            <person name="Shapiro H."/>
            <person name="Tjian R."/>
            <person name="Grigoriev I.V."/>
            <person name="Rokhsar D."/>
        </authorList>
    </citation>
    <scope>NUCLEOTIDE SEQUENCE [LARGE SCALE GENOMIC DNA]</scope>
    <source>
        <strain evidence="11">MX1 / ATCC 50154</strain>
    </source>
</reference>
<dbReference type="RefSeq" id="XP_001748285.1">
    <property type="nucleotide sequence ID" value="XM_001748233.1"/>
</dbReference>
<accession>A9V6D6</accession>
<evidence type="ECO:0000256" key="5">
    <source>
        <dbReference type="ARBA" id="ARBA00022806"/>
    </source>
</evidence>
<name>A9V6D6_MONBE</name>
<dbReference type="EMBL" id="CH991562">
    <property type="protein sequence ID" value="EDQ87046.1"/>
    <property type="molecule type" value="Genomic_DNA"/>
</dbReference>
<dbReference type="SMART" id="SM00847">
    <property type="entry name" value="HA2"/>
    <property type="match status" value="1"/>
</dbReference>
<keyword evidence="7" id="KW-0508">mRNA splicing</keyword>
<dbReference type="InterPro" id="IPR027417">
    <property type="entry name" value="P-loop_NTPase"/>
</dbReference>
<dbReference type="GO" id="GO:0003724">
    <property type="term" value="F:RNA helicase activity"/>
    <property type="evidence" value="ECO:0007669"/>
    <property type="project" value="UniProtKB-EC"/>
</dbReference>
<keyword evidence="5" id="KW-0347">Helicase</keyword>
<organism evidence="10 11">
    <name type="scientific">Monosiga brevicollis</name>
    <name type="common">Choanoflagellate</name>
    <dbReference type="NCBI Taxonomy" id="81824"/>
    <lineage>
        <taxon>Eukaryota</taxon>
        <taxon>Choanoflagellata</taxon>
        <taxon>Craspedida</taxon>
        <taxon>Salpingoecidae</taxon>
        <taxon>Monosiga</taxon>
    </lineage>
</organism>
<protein>
    <recommendedName>
        <fullName evidence="1">RNA helicase</fullName>
        <ecNumber evidence="1">3.6.4.13</ecNumber>
    </recommendedName>
</protein>
<gene>
    <name evidence="10" type="ORF">MONBRDRAFT_33607</name>
</gene>
<evidence type="ECO:0000256" key="2">
    <source>
        <dbReference type="ARBA" id="ARBA00022664"/>
    </source>
</evidence>
<dbReference type="InterPro" id="IPR048333">
    <property type="entry name" value="HA2_WH"/>
</dbReference>
<dbReference type="GO" id="GO:0006397">
    <property type="term" value="P:mRNA processing"/>
    <property type="evidence" value="ECO:0007669"/>
    <property type="project" value="UniProtKB-KW"/>
</dbReference>
<evidence type="ECO:0000256" key="3">
    <source>
        <dbReference type="ARBA" id="ARBA00022741"/>
    </source>
</evidence>
<keyword evidence="6" id="KW-0067">ATP-binding</keyword>
<dbReference type="InterPro" id="IPR011709">
    <property type="entry name" value="DEAD-box_helicase_OB_fold"/>
</dbReference>
<keyword evidence="3" id="KW-0547">Nucleotide-binding</keyword>
<dbReference type="Pfam" id="PF21010">
    <property type="entry name" value="HA2_C"/>
    <property type="match status" value="1"/>
</dbReference>
<dbReference type="AlphaFoldDB" id="A9V6D6"/>
<feature type="domain" description="Helicase-associated" evidence="9">
    <location>
        <begin position="35"/>
        <end position="125"/>
    </location>
</feature>
<dbReference type="KEGG" id="mbr:MONBRDRAFT_33607"/>
<dbReference type="EC" id="3.6.4.13" evidence="1"/>
<evidence type="ECO:0000259" key="9">
    <source>
        <dbReference type="SMART" id="SM00847"/>
    </source>
</evidence>
<keyword evidence="11" id="KW-1185">Reference proteome</keyword>
<keyword evidence="4" id="KW-0378">Hydrolase</keyword>
<sequence>MPANSNMVLQLKKLGIDDLVHFDFMDPPAPETLMRALELLNYLGALDDDGELTPLGSQMSEFPLDPQLSKMLIASTEFNCSNEMLSIAAMLSVPNVFLRPNDQKQAADEAKNRFAHVDGDHLTMLNVYHAYKGNNDDKDWCWDNFLQFRSLKQADDVRKQLGGIMDRVGLARVSTDFSSRDYYINIRKAMTAGFFMQVAHLERTGHYLTIKDNQVVLLHPSTALDHKPEWVLYHEFVLTSKNYIRTVTEVKAEWLLSIAPQYYDMGNFPECEAKKILSRMIGRQRR</sequence>
<dbReference type="GO" id="GO:0016787">
    <property type="term" value="F:hydrolase activity"/>
    <property type="evidence" value="ECO:0007669"/>
    <property type="project" value="UniProtKB-KW"/>
</dbReference>
<dbReference type="PANTHER" id="PTHR18934">
    <property type="entry name" value="ATP-DEPENDENT RNA HELICASE"/>
    <property type="match status" value="1"/>
</dbReference>
<dbReference type="PANTHER" id="PTHR18934:SF109">
    <property type="entry name" value="ATP-DEPENDENT RNA HELICASE DHX15 HOMOLOG"/>
    <property type="match status" value="1"/>
</dbReference>
<evidence type="ECO:0000256" key="7">
    <source>
        <dbReference type="ARBA" id="ARBA00023187"/>
    </source>
</evidence>
<dbReference type="Gene3D" id="1.20.120.1080">
    <property type="match status" value="1"/>
</dbReference>
<dbReference type="STRING" id="81824.A9V6D6"/>
<comment type="catalytic activity">
    <reaction evidence="8">
        <text>ATP + H2O = ADP + phosphate + H(+)</text>
        <dbReference type="Rhea" id="RHEA:13065"/>
        <dbReference type="ChEBI" id="CHEBI:15377"/>
        <dbReference type="ChEBI" id="CHEBI:15378"/>
        <dbReference type="ChEBI" id="CHEBI:30616"/>
        <dbReference type="ChEBI" id="CHEBI:43474"/>
        <dbReference type="ChEBI" id="CHEBI:456216"/>
        <dbReference type="EC" id="3.6.4.13"/>
    </reaction>
</comment>
<dbReference type="GO" id="GO:0008380">
    <property type="term" value="P:RNA splicing"/>
    <property type="evidence" value="ECO:0007669"/>
    <property type="project" value="UniProtKB-KW"/>
</dbReference>
<dbReference type="InterPro" id="IPR007502">
    <property type="entry name" value="Helicase-assoc_dom"/>
</dbReference>
<evidence type="ECO:0000313" key="11">
    <source>
        <dbReference type="Proteomes" id="UP000001357"/>
    </source>
</evidence>
<evidence type="ECO:0000313" key="10">
    <source>
        <dbReference type="EMBL" id="EDQ87046.1"/>
    </source>
</evidence>
<dbReference type="Proteomes" id="UP000001357">
    <property type="component" value="Unassembled WGS sequence"/>
</dbReference>
<dbReference type="GeneID" id="5893447"/>
<dbReference type="Pfam" id="PF04408">
    <property type="entry name" value="WHD_HA2"/>
    <property type="match status" value="1"/>
</dbReference>
<dbReference type="Pfam" id="PF07717">
    <property type="entry name" value="OB_NTP_bind"/>
    <property type="match status" value="1"/>
</dbReference>
<dbReference type="SUPFAM" id="SSF52540">
    <property type="entry name" value="P-loop containing nucleoside triphosphate hydrolases"/>
    <property type="match status" value="1"/>
</dbReference>
<evidence type="ECO:0000256" key="4">
    <source>
        <dbReference type="ARBA" id="ARBA00022801"/>
    </source>
</evidence>
<evidence type="ECO:0000256" key="8">
    <source>
        <dbReference type="ARBA" id="ARBA00047984"/>
    </source>
</evidence>
<dbReference type="OMA" id="DYSCTDE"/>
<dbReference type="eggNOG" id="KOG0925">
    <property type="taxonomic scope" value="Eukaryota"/>
</dbReference>
<proteinExistence type="predicted"/>
<evidence type="ECO:0000256" key="1">
    <source>
        <dbReference type="ARBA" id="ARBA00012552"/>
    </source>
</evidence>
<dbReference type="FunFam" id="1.20.120.1080:FF:000003">
    <property type="entry name" value="Pre-mRNA-splicing factor ATP-dependent RNA helicase PRP43"/>
    <property type="match status" value="1"/>
</dbReference>